<dbReference type="InterPro" id="IPR003719">
    <property type="entry name" value="Phenazine_PhzF-like"/>
</dbReference>
<dbReference type="Pfam" id="PF02567">
    <property type="entry name" value="PhzC-PhzF"/>
    <property type="match status" value="1"/>
</dbReference>
<accession>A0A432MRT6</accession>
<dbReference type="EMBL" id="RYZH01000001">
    <property type="protein sequence ID" value="RUL89676.1"/>
    <property type="molecule type" value="Genomic_DNA"/>
</dbReference>
<keyword evidence="5" id="KW-1185">Reference proteome</keyword>
<comment type="similarity">
    <text evidence="1">Belongs to the PhzF family.</text>
</comment>
<sequence>MGQRIIQVDAFTDRPFAGNPAAVCVLEQPADEGWMQAVAREMNLSETAFLHPEPRPDAPDSYRLRWFTPTVEVDLCGHATLAAAHVLWEDGHRPIGAPISFQTRSGRLSATRSGGLIALDFPAEPVAGCPPVAGLLEAIGESDRPAFRNRMDLLVLLQDEEEVRSLAPDPGLLRRIPTRGVIVTSRCERPGVDFVSRFFAPAAGVDEDPVTGSAHCALGPFWADRLGRSELVGEQVSARGGTVRVRVAGDRVELAGSAVTVLRGELC</sequence>
<dbReference type="PIRSF" id="PIRSF016184">
    <property type="entry name" value="PhzC_PhzF"/>
    <property type="match status" value="1"/>
</dbReference>
<comment type="caution">
    <text evidence="4">The sequence shown here is derived from an EMBL/GenBank/DDBJ whole genome shotgun (WGS) entry which is preliminary data.</text>
</comment>
<protein>
    <submittedName>
        <fullName evidence="4">PhzF family phenazine biosynthesis protein</fullName>
    </submittedName>
</protein>
<dbReference type="GO" id="GO:0016853">
    <property type="term" value="F:isomerase activity"/>
    <property type="evidence" value="ECO:0007669"/>
    <property type="project" value="UniProtKB-KW"/>
</dbReference>
<reference evidence="4 5" key="1">
    <citation type="submission" date="2018-12" db="EMBL/GenBank/DDBJ databases">
        <authorList>
            <person name="Toschakov S.V."/>
        </authorList>
    </citation>
    <scope>NUCLEOTIDE SEQUENCE [LARGE SCALE GENOMIC DNA]</scope>
    <source>
        <strain evidence="4 5">GM2012</strain>
    </source>
</reference>
<dbReference type="PANTHER" id="PTHR13774:SF17">
    <property type="entry name" value="PHENAZINE BIOSYNTHESIS-LIKE DOMAIN-CONTAINING PROTEIN"/>
    <property type="match status" value="1"/>
</dbReference>
<dbReference type="RefSeq" id="WP_126723351.1">
    <property type="nucleotide sequence ID" value="NZ_RYZH01000001.1"/>
</dbReference>
<dbReference type="Gene3D" id="3.10.310.10">
    <property type="entry name" value="Diaminopimelate Epimerase, Chain A, domain 1"/>
    <property type="match status" value="2"/>
</dbReference>
<dbReference type="GO" id="GO:0005737">
    <property type="term" value="C:cytoplasm"/>
    <property type="evidence" value="ECO:0007669"/>
    <property type="project" value="TreeGrafter"/>
</dbReference>
<evidence type="ECO:0000313" key="5">
    <source>
        <dbReference type="Proteomes" id="UP000280296"/>
    </source>
</evidence>
<dbReference type="OrthoDB" id="9788221at2"/>
<dbReference type="AlphaFoldDB" id="A0A432MRT6"/>
<dbReference type="Proteomes" id="UP000280296">
    <property type="component" value="Unassembled WGS sequence"/>
</dbReference>
<dbReference type="NCBIfam" id="TIGR00654">
    <property type="entry name" value="PhzF_family"/>
    <property type="match status" value="1"/>
</dbReference>
<evidence type="ECO:0000256" key="2">
    <source>
        <dbReference type="ARBA" id="ARBA00023235"/>
    </source>
</evidence>
<evidence type="ECO:0000256" key="1">
    <source>
        <dbReference type="ARBA" id="ARBA00008270"/>
    </source>
</evidence>
<gene>
    <name evidence="4" type="ORF">TsocGM_00455</name>
</gene>
<proteinExistence type="inferred from homology"/>
<feature type="active site" evidence="3">
    <location>
        <position position="46"/>
    </location>
</feature>
<evidence type="ECO:0000256" key="3">
    <source>
        <dbReference type="PIRSR" id="PIRSR016184-1"/>
    </source>
</evidence>
<reference evidence="4 5" key="2">
    <citation type="submission" date="2019-01" db="EMBL/GenBank/DDBJ databases">
        <title>Tautonia sociabilis, a novel thermotolerant planctomycete of Isosphaeraceae family, isolated from a 4000 m deep subterranean habitat.</title>
        <authorList>
            <person name="Kovaleva O.L."/>
            <person name="Elcheninov A.G."/>
            <person name="Van Heerden E."/>
            <person name="Toshchakov S.V."/>
            <person name="Novikov A."/>
            <person name="Bonch-Osmolovskaya E.A."/>
            <person name="Kublanov I.V."/>
        </authorList>
    </citation>
    <scope>NUCLEOTIDE SEQUENCE [LARGE SCALE GENOMIC DNA]</scope>
    <source>
        <strain evidence="4 5">GM2012</strain>
    </source>
</reference>
<dbReference type="SUPFAM" id="SSF54506">
    <property type="entry name" value="Diaminopimelate epimerase-like"/>
    <property type="match status" value="1"/>
</dbReference>
<keyword evidence="2" id="KW-0413">Isomerase</keyword>
<organism evidence="4 5">
    <name type="scientific">Tautonia sociabilis</name>
    <dbReference type="NCBI Taxonomy" id="2080755"/>
    <lineage>
        <taxon>Bacteria</taxon>
        <taxon>Pseudomonadati</taxon>
        <taxon>Planctomycetota</taxon>
        <taxon>Planctomycetia</taxon>
        <taxon>Isosphaerales</taxon>
        <taxon>Isosphaeraceae</taxon>
        <taxon>Tautonia</taxon>
    </lineage>
</organism>
<dbReference type="PANTHER" id="PTHR13774">
    <property type="entry name" value="PHENAZINE BIOSYNTHESIS PROTEIN"/>
    <property type="match status" value="1"/>
</dbReference>
<evidence type="ECO:0000313" key="4">
    <source>
        <dbReference type="EMBL" id="RUL89676.1"/>
    </source>
</evidence>
<name>A0A432MRT6_9BACT</name>